<name>A0A511Z2G1_9CELL</name>
<accession>A0A511Z2G1</accession>
<proteinExistence type="predicted"/>
<dbReference type="RefSeq" id="WP_052113653.1">
    <property type="nucleotide sequence ID" value="NZ_BJYK01000015.1"/>
</dbReference>
<sequence length="272" mass="29370">MVEERVGGEFAAAVAGGKAAVIAHWSRSPQVTLSVRALVGQLSAAGYAVLLSSSSPAGPLVWGDLDLSRVAVLRKPNVGYDFGSWAVALDRYPDLAAADTLVLTNDSMVGPFASIAPQLDLLASSTTDVWGMTETAQFTRHIQSYFLGFRRGVLRRPALAAFWRDVRHYDDKQLVIHRGELALATLLHREGIPLGAAFPAGSVVGLADNPTIIGWRRLLEAGFPFVKREVVRSPHLAPDGDRVAEVVRDLYDVDVADWMEHDEAHGEGGEHG</sequence>
<dbReference type="Proteomes" id="UP000321484">
    <property type="component" value="Unassembled WGS sequence"/>
</dbReference>
<evidence type="ECO:0000313" key="2">
    <source>
        <dbReference type="Proteomes" id="UP000321484"/>
    </source>
</evidence>
<keyword evidence="2" id="KW-1185">Reference proteome</keyword>
<evidence type="ECO:0008006" key="3">
    <source>
        <dbReference type="Google" id="ProtNLM"/>
    </source>
</evidence>
<dbReference type="InterPro" id="IPR007739">
    <property type="entry name" value="RgpF"/>
</dbReference>
<reference evidence="1 2" key="1">
    <citation type="submission" date="2019-07" db="EMBL/GenBank/DDBJ databases">
        <title>Whole genome shotgun sequence of Actinotalea fermentans NBRC 105374.</title>
        <authorList>
            <person name="Hosoyama A."/>
            <person name="Uohara A."/>
            <person name="Ohji S."/>
            <person name="Ichikawa N."/>
        </authorList>
    </citation>
    <scope>NUCLEOTIDE SEQUENCE [LARGE SCALE GENOMIC DNA]</scope>
    <source>
        <strain evidence="1 2">NBRC 105374</strain>
    </source>
</reference>
<evidence type="ECO:0000313" key="1">
    <source>
        <dbReference type="EMBL" id="GEN81635.1"/>
    </source>
</evidence>
<organism evidence="1 2">
    <name type="scientific">Actinotalea fermentans</name>
    <dbReference type="NCBI Taxonomy" id="43671"/>
    <lineage>
        <taxon>Bacteria</taxon>
        <taxon>Bacillati</taxon>
        <taxon>Actinomycetota</taxon>
        <taxon>Actinomycetes</taxon>
        <taxon>Micrococcales</taxon>
        <taxon>Cellulomonadaceae</taxon>
        <taxon>Actinotalea</taxon>
    </lineage>
</organism>
<dbReference type="EMBL" id="BJYK01000015">
    <property type="protein sequence ID" value="GEN81635.1"/>
    <property type="molecule type" value="Genomic_DNA"/>
</dbReference>
<dbReference type="Pfam" id="PF05045">
    <property type="entry name" value="RgpF"/>
    <property type="match status" value="1"/>
</dbReference>
<protein>
    <recommendedName>
        <fullName evidence="3">Rhamnan synthesis protein F</fullName>
    </recommendedName>
</protein>
<comment type="caution">
    <text evidence="1">The sequence shown here is derived from an EMBL/GenBank/DDBJ whole genome shotgun (WGS) entry which is preliminary data.</text>
</comment>
<gene>
    <name evidence="1" type="ORF">AFE02nite_33690</name>
</gene>
<dbReference type="AlphaFoldDB" id="A0A511Z2G1"/>